<dbReference type="PANTHER" id="PTHR42899">
    <property type="entry name" value="SPERMATOGENESIS-ASSOCIATED PROTEIN 20"/>
    <property type="match status" value="1"/>
</dbReference>
<dbReference type="InterPro" id="IPR008928">
    <property type="entry name" value="6-hairpin_glycosidase_sf"/>
</dbReference>
<evidence type="ECO:0000313" key="3">
    <source>
        <dbReference type="EMBL" id="QCC50142.1"/>
    </source>
</evidence>
<dbReference type="InterPro" id="IPR012341">
    <property type="entry name" value="6hp_glycosidase-like_sf"/>
</dbReference>
<protein>
    <submittedName>
        <fullName evidence="3">Thioredoxin domain-containing protein</fullName>
    </submittedName>
</protein>
<dbReference type="Gene3D" id="3.40.30.10">
    <property type="entry name" value="Glutaredoxin"/>
    <property type="match status" value="1"/>
</dbReference>
<dbReference type="PANTHER" id="PTHR42899:SF1">
    <property type="entry name" value="SPERMATOGENESIS-ASSOCIATED PROTEIN 20"/>
    <property type="match status" value="1"/>
</dbReference>
<dbReference type="Proteomes" id="UP000296706">
    <property type="component" value="Chromosome"/>
</dbReference>
<name>A0A4D6HAS2_9EURY</name>
<dbReference type="AlphaFoldDB" id="A0A4D6HAS2"/>
<proteinExistence type="predicted"/>
<evidence type="ECO:0000259" key="2">
    <source>
        <dbReference type="Pfam" id="PF03190"/>
    </source>
</evidence>
<dbReference type="PIRSF" id="PIRSF006402">
    <property type="entry name" value="UCP006402_thioredoxin"/>
    <property type="match status" value="1"/>
</dbReference>
<evidence type="ECO:0000256" key="1">
    <source>
        <dbReference type="SAM" id="MobiDB-lite"/>
    </source>
</evidence>
<dbReference type="SUPFAM" id="SSF52833">
    <property type="entry name" value="Thioredoxin-like"/>
    <property type="match status" value="1"/>
</dbReference>
<dbReference type="OrthoDB" id="28016at2157"/>
<organism evidence="3 4">
    <name type="scientific">Halapricum salinum</name>
    <dbReference type="NCBI Taxonomy" id="1457250"/>
    <lineage>
        <taxon>Archaea</taxon>
        <taxon>Methanobacteriati</taxon>
        <taxon>Methanobacteriota</taxon>
        <taxon>Stenosarchaea group</taxon>
        <taxon>Halobacteria</taxon>
        <taxon>Halobacteriales</taxon>
        <taxon>Haloarculaceae</taxon>
        <taxon>Halapricum</taxon>
    </lineage>
</organism>
<reference evidence="3 4" key="1">
    <citation type="journal article" date="2019" name="Nat. Commun.">
        <title>A new type of DNA phosphorothioation-based antiviral system in archaea.</title>
        <authorList>
            <person name="Xiong L."/>
            <person name="Liu S."/>
            <person name="Chen S."/>
            <person name="Xiao Y."/>
            <person name="Zhu B."/>
            <person name="Gao Y."/>
            <person name="Zhang Y."/>
            <person name="Chen B."/>
            <person name="Luo J."/>
            <person name="Deng Z."/>
            <person name="Chen X."/>
            <person name="Wang L."/>
            <person name="Chen S."/>
        </authorList>
    </citation>
    <scope>NUCLEOTIDE SEQUENCE [LARGE SCALE GENOMIC DNA]</scope>
    <source>
        <strain evidence="3 4">CBA1105</strain>
    </source>
</reference>
<feature type="domain" description="Spermatogenesis-associated protein 20-like TRX" evidence="2">
    <location>
        <begin position="11"/>
        <end position="171"/>
    </location>
</feature>
<gene>
    <name evidence="3" type="ORF">DV733_02370</name>
</gene>
<dbReference type="InterPro" id="IPR036249">
    <property type="entry name" value="Thioredoxin-like_sf"/>
</dbReference>
<keyword evidence="4" id="KW-1185">Reference proteome</keyword>
<dbReference type="Pfam" id="PF03190">
    <property type="entry name" value="Thioredox_DsbH"/>
    <property type="match status" value="1"/>
</dbReference>
<dbReference type="InterPro" id="IPR004879">
    <property type="entry name" value="Ssp411-like_TRX"/>
</dbReference>
<evidence type="ECO:0000313" key="4">
    <source>
        <dbReference type="Proteomes" id="UP000296706"/>
    </source>
</evidence>
<dbReference type="KEGG" id="hsn:DV733_02370"/>
<dbReference type="InterPro" id="IPR024705">
    <property type="entry name" value="Ssp411"/>
</dbReference>
<dbReference type="CDD" id="cd02955">
    <property type="entry name" value="SSP411"/>
    <property type="match status" value="1"/>
</dbReference>
<dbReference type="EMBL" id="CP031310">
    <property type="protein sequence ID" value="QCC50142.1"/>
    <property type="molecule type" value="Genomic_DNA"/>
</dbReference>
<dbReference type="STRING" id="1457250.GCA_000755225_02772"/>
<feature type="region of interest" description="Disordered" evidence="1">
    <location>
        <begin position="1"/>
        <end position="31"/>
    </location>
</feature>
<dbReference type="RefSeq" id="WP_049993586.1">
    <property type="nucleotide sequence ID" value="NZ_CP031310.1"/>
</dbReference>
<dbReference type="GeneID" id="39846675"/>
<sequence>MSDDADPLARNRLDEEASPYLQQHADNPVDWQPWDETALEAARERDKPIFLSIGYSSCHWCHVMEEESFEDETTARKLNDHFVPIKVDREERPDVDSIYQTLAQLVSGRGGWPLSVWLTPDQKPFYVGTYFPPESRRGTPGFGDLLEKLRSSWQNDRDEIEERATQWTQAIENEVASTPDQPGELGDDLLNSAANAAMRTADREHGGFGSSGPKFPQTGRLHVLLRAHERTGRDVLLDVVEETLDGMADGGIYDHLGGGFHRYSTDREWVVPHFEKMGYDNAEIPRAYLAGYQATGNERYAEVVEETFAFLQRELQHPEGGFYSTLDARSAPPDDPSAGDEEGAFYTWTPAEVREAIDDETTAELFCDRYGVTEAGNFERTTVLTRSASIAELAESYDLPESEVEERLEDAREQAFEAREERPRPNRDEKVLASWNGLLISALAEGAIVLEEDYVDVAVAALEFCREQLWDAEEERLSRRFKDSEVKIDGYLEDYAFLARGAFDTYQASGDAAHLGFALDLADALVERFWDPQEGTLYFTQTGGESLIARPQELNDQSTPSSAGVAAETLLALSHFRLDSDFEDVASGVLSTHAESIEGNPIQHASLTLAADRYRNGSVELTVAADDMPAEWREVLAKTYLPARILARRPGDDGGLDEWLVGLELDDAPPIWAERDARDSEPTVYACRDFACSPPQHDLDAAIEWLRE</sequence>
<dbReference type="SUPFAM" id="SSF48208">
    <property type="entry name" value="Six-hairpin glycosidases"/>
    <property type="match status" value="1"/>
</dbReference>
<dbReference type="Gene3D" id="1.50.10.10">
    <property type="match status" value="2"/>
</dbReference>
<dbReference type="GO" id="GO:0005975">
    <property type="term" value="P:carbohydrate metabolic process"/>
    <property type="evidence" value="ECO:0007669"/>
    <property type="project" value="InterPro"/>
</dbReference>
<accession>A0A4D6HAS2</accession>